<accession>A0A3S5CJ09</accession>
<keyword evidence="2" id="KW-0812">Transmembrane</keyword>
<keyword evidence="6" id="KW-1185">Reference proteome</keyword>
<dbReference type="Proteomes" id="UP000784294">
    <property type="component" value="Unassembled WGS sequence"/>
</dbReference>
<evidence type="ECO:0000256" key="3">
    <source>
        <dbReference type="ARBA" id="ARBA00022989"/>
    </source>
</evidence>
<dbReference type="GO" id="GO:0035348">
    <property type="term" value="P:acetyl-CoA transmembrane transport"/>
    <property type="evidence" value="ECO:0007669"/>
    <property type="project" value="InterPro"/>
</dbReference>
<evidence type="ECO:0000256" key="2">
    <source>
        <dbReference type="ARBA" id="ARBA00022692"/>
    </source>
</evidence>
<dbReference type="InterPro" id="IPR004752">
    <property type="entry name" value="AmpG_permease/AT-1"/>
</dbReference>
<comment type="caution">
    <text evidence="5">The sequence shown here is derived from an EMBL/GenBank/DDBJ whole genome shotgun (WGS) entry which is preliminary data.</text>
</comment>
<dbReference type="PANTHER" id="PTHR12778:SF9">
    <property type="entry name" value="ACETYL-COENZYME A TRANSPORTER 1"/>
    <property type="match status" value="1"/>
</dbReference>
<dbReference type="GO" id="GO:0016020">
    <property type="term" value="C:membrane"/>
    <property type="evidence" value="ECO:0007669"/>
    <property type="project" value="UniProtKB-SubCell"/>
</dbReference>
<protein>
    <submittedName>
        <fullName evidence="5">Uncharacterized protein</fullName>
    </submittedName>
</protein>
<dbReference type="PANTHER" id="PTHR12778">
    <property type="entry name" value="SOLUTE CARRIER FAMILY 33 ACETYL-COA TRANSPORTER -RELATED"/>
    <property type="match status" value="1"/>
</dbReference>
<gene>
    <name evidence="5" type="ORF">PXEA_LOCUS5591</name>
</gene>
<sequence>MIGKNATARHHRHAAFPTLLVSSHFLFPLCWCHRLQGIPIGLAAAVPYILQSETNTASYQLQATFSWVTWPFAMKLAWAPLVDAVYSTRMGRRKSWLLPIQLALGADLLVLSNHVDYWLGRPPGDPWGRLGSTSPVDIYRLTIAFFGLTLLAATQDIVVDGWALTILSK</sequence>
<proteinExistence type="predicted"/>
<dbReference type="OrthoDB" id="6415790at2759"/>
<reference evidence="5" key="1">
    <citation type="submission" date="2018-11" db="EMBL/GenBank/DDBJ databases">
        <authorList>
            <consortium name="Pathogen Informatics"/>
        </authorList>
    </citation>
    <scope>NUCLEOTIDE SEQUENCE</scope>
</reference>
<comment type="subcellular location">
    <subcellularLocation>
        <location evidence="1">Membrane</location>
        <topology evidence="1">Multi-pass membrane protein</topology>
    </subcellularLocation>
</comment>
<keyword evidence="3" id="KW-1133">Transmembrane helix</keyword>
<name>A0A3S5CJ09_9PLAT</name>
<dbReference type="InterPro" id="IPR024371">
    <property type="entry name" value="AcetylCoA_trans_1-like"/>
</dbReference>
<keyword evidence="4" id="KW-0472">Membrane</keyword>
<dbReference type="Pfam" id="PF13000">
    <property type="entry name" value="Acatn"/>
    <property type="match status" value="1"/>
</dbReference>
<dbReference type="GO" id="GO:0008521">
    <property type="term" value="F:acetyl-CoA transmembrane transporter activity"/>
    <property type="evidence" value="ECO:0007669"/>
    <property type="project" value="InterPro"/>
</dbReference>
<evidence type="ECO:0000256" key="4">
    <source>
        <dbReference type="ARBA" id="ARBA00023136"/>
    </source>
</evidence>
<evidence type="ECO:0000256" key="1">
    <source>
        <dbReference type="ARBA" id="ARBA00004141"/>
    </source>
</evidence>
<evidence type="ECO:0000313" key="5">
    <source>
        <dbReference type="EMBL" id="VEL12151.1"/>
    </source>
</evidence>
<dbReference type="AlphaFoldDB" id="A0A3S5CJ09"/>
<organism evidence="5 6">
    <name type="scientific">Protopolystoma xenopodis</name>
    <dbReference type="NCBI Taxonomy" id="117903"/>
    <lineage>
        <taxon>Eukaryota</taxon>
        <taxon>Metazoa</taxon>
        <taxon>Spiralia</taxon>
        <taxon>Lophotrochozoa</taxon>
        <taxon>Platyhelminthes</taxon>
        <taxon>Monogenea</taxon>
        <taxon>Polyopisthocotylea</taxon>
        <taxon>Polystomatidea</taxon>
        <taxon>Polystomatidae</taxon>
        <taxon>Protopolystoma</taxon>
    </lineage>
</organism>
<dbReference type="EMBL" id="CAAALY010013942">
    <property type="protein sequence ID" value="VEL12151.1"/>
    <property type="molecule type" value="Genomic_DNA"/>
</dbReference>
<evidence type="ECO:0000313" key="6">
    <source>
        <dbReference type="Proteomes" id="UP000784294"/>
    </source>
</evidence>